<dbReference type="AlphaFoldDB" id="A0A1H1Y2G6"/>
<dbReference type="InterPro" id="IPR023996">
    <property type="entry name" value="TonB-dep_OMP_SusC/RagA"/>
</dbReference>
<proteinExistence type="inferred from homology"/>
<dbReference type="SUPFAM" id="SSF49464">
    <property type="entry name" value="Carboxypeptidase regulatory domain-like"/>
    <property type="match status" value="1"/>
</dbReference>
<dbReference type="EMBL" id="LT629740">
    <property type="protein sequence ID" value="SDT15409.1"/>
    <property type="molecule type" value="Genomic_DNA"/>
</dbReference>
<organism evidence="10 11">
    <name type="scientific">Mucilaginibacter mallensis</name>
    <dbReference type="NCBI Taxonomy" id="652787"/>
    <lineage>
        <taxon>Bacteria</taxon>
        <taxon>Pseudomonadati</taxon>
        <taxon>Bacteroidota</taxon>
        <taxon>Sphingobacteriia</taxon>
        <taxon>Sphingobacteriales</taxon>
        <taxon>Sphingobacteriaceae</taxon>
        <taxon>Mucilaginibacter</taxon>
    </lineage>
</organism>
<feature type="domain" description="TonB-dependent receptor plug" evidence="9">
    <location>
        <begin position="122"/>
        <end position="238"/>
    </location>
</feature>
<dbReference type="InterPro" id="IPR012910">
    <property type="entry name" value="Plug_dom"/>
</dbReference>
<dbReference type="OrthoDB" id="9768177at2"/>
<keyword evidence="3 7" id="KW-1134">Transmembrane beta strand</keyword>
<dbReference type="RefSeq" id="WP_091373318.1">
    <property type="nucleotide sequence ID" value="NZ_LT629740.1"/>
</dbReference>
<accession>A0A1H1Y2G6</accession>
<comment type="subcellular location">
    <subcellularLocation>
        <location evidence="1 7">Cell outer membrane</location>
        <topology evidence="1 7">Multi-pass membrane protein</topology>
    </subcellularLocation>
</comment>
<dbReference type="NCBIfam" id="TIGR04056">
    <property type="entry name" value="OMP_RagA_SusC"/>
    <property type="match status" value="1"/>
</dbReference>
<evidence type="ECO:0000256" key="4">
    <source>
        <dbReference type="ARBA" id="ARBA00022692"/>
    </source>
</evidence>
<evidence type="ECO:0000256" key="3">
    <source>
        <dbReference type="ARBA" id="ARBA00022452"/>
    </source>
</evidence>
<reference evidence="10 11" key="1">
    <citation type="submission" date="2016-10" db="EMBL/GenBank/DDBJ databases">
        <authorList>
            <person name="de Groot N.N."/>
        </authorList>
    </citation>
    <scope>NUCLEOTIDE SEQUENCE [LARGE SCALE GENOMIC DNA]</scope>
    <source>
        <strain evidence="10 11">MP1X4</strain>
    </source>
</reference>
<keyword evidence="4 7" id="KW-0812">Transmembrane</keyword>
<dbReference type="InterPro" id="IPR036942">
    <property type="entry name" value="Beta-barrel_TonB_sf"/>
</dbReference>
<dbReference type="Gene3D" id="2.60.40.1120">
    <property type="entry name" value="Carboxypeptidase-like, regulatory domain"/>
    <property type="match status" value="1"/>
</dbReference>
<gene>
    <name evidence="10" type="ORF">SAMN05216490_2606</name>
</gene>
<dbReference type="Gene3D" id="2.40.170.20">
    <property type="entry name" value="TonB-dependent receptor, beta-barrel domain"/>
    <property type="match status" value="1"/>
</dbReference>
<dbReference type="Pfam" id="PF07715">
    <property type="entry name" value="Plug"/>
    <property type="match status" value="1"/>
</dbReference>
<evidence type="ECO:0000256" key="7">
    <source>
        <dbReference type="PROSITE-ProRule" id="PRU01360"/>
    </source>
</evidence>
<evidence type="ECO:0000313" key="10">
    <source>
        <dbReference type="EMBL" id="SDT15409.1"/>
    </source>
</evidence>
<feature type="signal peptide" evidence="8">
    <location>
        <begin position="1"/>
        <end position="28"/>
    </location>
</feature>
<dbReference type="GO" id="GO:0009279">
    <property type="term" value="C:cell outer membrane"/>
    <property type="evidence" value="ECO:0007669"/>
    <property type="project" value="UniProtKB-SubCell"/>
</dbReference>
<evidence type="ECO:0000256" key="8">
    <source>
        <dbReference type="SAM" id="SignalP"/>
    </source>
</evidence>
<keyword evidence="5 7" id="KW-0472">Membrane</keyword>
<evidence type="ECO:0000313" key="11">
    <source>
        <dbReference type="Proteomes" id="UP000199679"/>
    </source>
</evidence>
<keyword evidence="6 7" id="KW-0998">Cell outer membrane</keyword>
<dbReference type="InterPro" id="IPR037066">
    <property type="entry name" value="Plug_dom_sf"/>
</dbReference>
<dbReference type="NCBIfam" id="TIGR04057">
    <property type="entry name" value="SusC_RagA_signa"/>
    <property type="match status" value="1"/>
</dbReference>
<dbReference type="InterPro" id="IPR023997">
    <property type="entry name" value="TonB-dep_OMP_SusC/RagA_CS"/>
</dbReference>
<dbReference type="Proteomes" id="UP000199679">
    <property type="component" value="Chromosome I"/>
</dbReference>
<evidence type="ECO:0000256" key="5">
    <source>
        <dbReference type="ARBA" id="ARBA00023136"/>
    </source>
</evidence>
<dbReference type="SUPFAM" id="SSF56935">
    <property type="entry name" value="Porins"/>
    <property type="match status" value="1"/>
</dbReference>
<feature type="chain" id="PRO_5009266099" evidence="8">
    <location>
        <begin position="29"/>
        <end position="1036"/>
    </location>
</feature>
<dbReference type="InterPro" id="IPR039426">
    <property type="entry name" value="TonB-dep_rcpt-like"/>
</dbReference>
<keyword evidence="8" id="KW-0732">Signal</keyword>
<comment type="similarity">
    <text evidence="7">Belongs to the TonB-dependent receptor family.</text>
</comment>
<dbReference type="Gene3D" id="2.170.130.10">
    <property type="entry name" value="TonB-dependent receptor, plug domain"/>
    <property type="match status" value="1"/>
</dbReference>
<evidence type="ECO:0000256" key="1">
    <source>
        <dbReference type="ARBA" id="ARBA00004571"/>
    </source>
</evidence>
<dbReference type="STRING" id="652787.SAMN05216490_2606"/>
<keyword evidence="11" id="KW-1185">Reference proteome</keyword>
<name>A0A1H1Y2G6_MUCMA</name>
<evidence type="ECO:0000256" key="2">
    <source>
        <dbReference type="ARBA" id="ARBA00022448"/>
    </source>
</evidence>
<sequence length="1036" mass="111692">MEKLKLMKCWKTMFILLCMSLISVPIFAQSSTVTGKVIDEKGETIIGATVKLKSHPSATSTGPNGKFSISVPAGENALVISFIGYNTQEVHITPQSNNLKITLIANANSLNEVVVVGYGTQKKRDVTGAISTISQEALAAVPSDNVIDQLKGRLAGVDIVSNSTQPGASNQIRIRGERSLGGTQSQADAQNQPLIIVDGVPFIGGTMNDINPNDISSLDVLKDASATAIYGSRASGGVILITTKRGKAGKSVMTYNAYYGISHITDEYPVFSGSEYAAFKAEAAAGNTVNPGTTAYGLTSAEQAGIANGTSTNWQNLIFRSGYTTDQLLGLTGGNEDTQYGLSAGYHKDEGTVYGQSFERYTLRTTIDHKINNRLRVGLNSLENVSNTNGANLYPLYNTISLSPLTSPYNADGSVNLLPLAGSIDAAKVNPLTIQNPAIQNLSRRLSTFNSLYGEVQILDGLKYRANVGLTYGQTQGNNYLPVSNLYNTATATSQTSESVANEQDYSYLLENLLTYDKTFGKHHLTVTGLYSVEKDHSDGSTFNGVGLPADYIQSYNLNLANSVSASNGTYSEKGLISYMARVNYSFNDRYLLTATVRRDGSSVLTSGHQYLTYPAFALGWNADREDFLKDVSWVSNLKLRAGYGVTSNQSVAPYSTLGNLTINAYNFGTNGYNGYLVTSVPANLKFETTDNFNIGLDFSVLHNRISGSIDAYDQRTNNILQTISLPPSNGAGSTLVNAGKTKGKGLEISLSSVNIRTESGFTWNTDFNISFYRDAIVALHDNLKEDVGNGWFVGQPFNVIYDYKKIGIWQTSQAAEAAKYGEKPGQIEVQDVNNDGKIDQNDRQILGSYQPKFESGLTNRFSFMGIDVTFVAFARIGQMVAVPYLGSDSGASGYPFFNTGRVNQYKVDYWTPSNPTNAFPRPDASGTFLYASTLQYRDGSFIKMRSINVGYTIPSDLLKKAGISSLRVYATCSNPFIIWSPLTKSGLGIDPEGNGYGGTLAGPSGYSSGAIGRAITVGLNDPPTRTFQLGVNLKF</sequence>
<evidence type="ECO:0000256" key="6">
    <source>
        <dbReference type="ARBA" id="ARBA00023237"/>
    </source>
</evidence>
<protein>
    <submittedName>
        <fullName evidence="10">TonB-linked outer membrane protein, SusC/RagA family</fullName>
    </submittedName>
</protein>
<dbReference type="PROSITE" id="PS52016">
    <property type="entry name" value="TONB_DEPENDENT_REC_3"/>
    <property type="match status" value="1"/>
</dbReference>
<dbReference type="InterPro" id="IPR008969">
    <property type="entry name" value="CarboxyPept-like_regulatory"/>
</dbReference>
<evidence type="ECO:0000259" key="9">
    <source>
        <dbReference type="Pfam" id="PF07715"/>
    </source>
</evidence>
<dbReference type="Pfam" id="PF13715">
    <property type="entry name" value="CarbopepD_reg_2"/>
    <property type="match status" value="1"/>
</dbReference>
<keyword evidence="2 7" id="KW-0813">Transport</keyword>